<evidence type="ECO:0000313" key="4">
    <source>
        <dbReference type="Proteomes" id="UP000190235"/>
    </source>
</evidence>
<dbReference type="InterPro" id="IPR001296">
    <property type="entry name" value="Glyco_trans_1"/>
</dbReference>
<dbReference type="GO" id="GO:0016757">
    <property type="term" value="F:glycosyltransferase activity"/>
    <property type="evidence" value="ECO:0007669"/>
    <property type="project" value="InterPro"/>
</dbReference>
<dbReference type="Pfam" id="PF00534">
    <property type="entry name" value="Glycos_transf_1"/>
    <property type="match status" value="1"/>
</dbReference>
<dbReference type="OrthoDB" id="9795068at2"/>
<accession>A0A1M7NDU4</accession>
<dbReference type="RefSeq" id="WP_079736016.1">
    <property type="nucleotide sequence ID" value="NZ_LT670848.1"/>
</dbReference>
<keyword evidence="4" id="KW-1185">Reference proteome</keyword>
<evidence type="ECO:0000259" key="1">
    <source>
        <dbReference type="Pfam" id="PF00534"/>
    </source>
</evidence>
<feature type="domain" description="Glycosyltransferase subfamily 4-like N-terminal" evidence="2">
    <location>
        <begin position="65"/>
        <end position="162"/>
    </location>
</feature>
<evidence type="ECO:0000313" key="3">
    <source>
        <dbReference type="EMBL" id="SHN01895.1"/>
    </source>
</evidence>
<dbReference type="PANTHER" id="PTHR12526">
    <property type="entry name" value="GLYCOSYLTRANSFERASE"/>
    <property type="match status" value="1"/>
</dbReference>
<dbReference type="AlphaFoldDB" id="A0A1M7NDU4"/>
<protein>
    <submittedName>
        <fullName evidence="3">Glycosyltransferase involved in cell wall bisynthesis</fullName>
    </submittedName>
</protein>
<name>A0A1M7NDU4_9FLAO</name>
<dbReference type="CDD" id="cd03801">
    <property type="entry name" value="GT4_PimA-like"/>
    <property type="match status" value="1"/>
</dbReference>
<sequence length="371" mass="42674">MNIAIISPSTNAYSETFIRAHKERLRGNIFFYYGTPEEFYLENHGSINYNLKKILYKAKRKLYSNNYKWFYERLFIDSFKKNKIDVVLAEFGDVAHKFINPIRELKLPLIVHFHGRDATVNNIIEKSNNYMQVFKTANYVIAVSNKMYNDLLALGCPEEKLVYNVYGPDEEFFSVRPEFSKFQFISIGRFVDKKAPYYLILSFLKVLEQFPDTKLLMAGEGPLKETCENLVQYYNLENSIKFLGIITPENYRKYLSESIALVQHSIQAKNGDCEGTPLAILEANAAGIPVISTLHGGIPDVVIEAETGYLVEEHDVIGMAQKMIETLKNVPKAKVLGDMGRKNISNNFTLERHIRVLDELISKVYNLERSE</sequence>
<dbReference type="Proteomes" id="UP000190235">
    <property type="component" value="Chromosome I"/>
</dbReference>
<evidence type="ECO:0000259" key="2">
    <source>
        <dbReference type="Pfam" id="PF13439"/>
    </source>
</evidence>
<dbReference type="InterPro" id="IPR028098">
    <property type="entry name" value="Glyco_trans_4-like_N"/>
</dbReference>
<dbReference type="STRING" id="143223.SAMN05878281_3066"/>
<dbReference type="EMBL" id="LT670848">
    <property type="protein sequence ID" value="SHN01895.1"/>
    <property type="molecule type" value="Genomic_DNA"/>
</dbReference>
<feature type="domain" description="Glycosyl transferase family 1" evidence="1">
    <location>
        <begin position="176"/>
        <end position="342"/>
    </location>
</feature>
<reference evidence="4" key="1">
    <citation type="submission" date="2016-11" db="EMBL/GenBank/DDBJ databases">
        <authorList>
            <person name="Varghese N."/>
            <person name="Submissions S."/>
        </authorList>
    </citation>
    <scope>NUCLEOTIDE SEQUENCE [LARGE SCALE GENOMIC DNA]</scope>
    <source>
        <strain evidence="4">ACAM 48</strain>
    </source>
</reference>
<dbReference type="SUPFAM" id="SSF53756">
    <property type="entry name" value="UDP-Glycosyltransferase/glycogen phosphorylase"/>
    <property type="match status" value="1"/>
</dbReference>
<dbReference type="Gene3D" id="3.40.50.2000">
    <property type="entry name" value="Glycogen Phosphorylase B"/>
    <property type="match status" value="2"/>
</dbReference>
<dbReference type="Pfam" id="PF13439">
    <property type="entry name" value="Glyco_transf_4"/>
    <property type="match status" value="1"/>
</dbReference>
<gene>
    <name evidence="3" type="ORF">SAMN05878281_3066</name>
</gene>
<proteinExistence type="predicted"/>
<keyword evidence="3" id="KW-0808">Transferase</keyword>
<organism evidence="3 4">
    <name type="scientific">Salegentibacter salegens</name>
    <dbReference type="NCBI Taxonomy" id="143223"/>
    <lineage>
        <taxon>Bacteria</taxon>
        <taxon>Pseudomonadati</taxon>
        <taxon>Bacteroidota</taxon>
        <taxon>Flavobacteriia</taxon>
        <taxon>Flavobacteriales</taxon>
        <taxon>Flavobacteriaceae</taxon>
        <taxon>Salegentibacter</taxon>
    </lineage>
</organism>